<proteinExistence type="predicted"/>
<dbReference type="EMBL" id="LGRX02035755">
    <property type="protein sequence ID" value="KAK3233305.1"/>
    <property type="molecule type" value="Genomic_DNA"/>
</dbReference>
<dbReference type="AlphaFoldDB" id="A0AAE0ENT7"/>
<evidence type="ECO:0000313" key="2">
    <source>
        <dbReference type="EMBL" id="KAK3233305.1"/>
    </source>
</evidence>
<protein>
    <submittedName>
        <fullName evidence="2">Uncharacterized protein</fullName>
    </submittedName>
</protein>
<comment type="caution">
    <text evidence="2">The sequence shown here is derived from an EMBL/GenBank/DDBJ whole genome shotgun (WGS) entry which is preliminary data.</text>
</comment>
<organism evidence="2 3">
    <name type="scientific">Cymbomonas tetramitiformis</name>
    <dbReference type="NCBI Taxonomy" id="36881"/>
    <lineage>
        <taxon>Eukaryota</taxon>
        <taxon>Viridiplantae</taxon>
        <taxon>Chlorophyta</taxon>
        <taxon>Pyramimonadophyceae</taxon>
        <taxon>Pyramimonadales</taxon>
        <taxon>Pyramimonadaceae</taxon>
        <taxon>Cymbomonas</taxon>
    </lineage>
</organism>
<sequence length="201" mass="22028">MSVTFDVVTGTKPEVKDFYCSPLEQRIINCFPPEIPSREPPRQKQIEAVYADTSILRQIYETPLSPPKRSPKGSASKFTPTPQSSKLAQAPQPWVGVGHHSMESKKVVGFSRTGPVCGWDVETTLVRAEWDKKVIVPASAGHPTTTMGARLNQNYAARGLLSGSLDSMQRRTSLAQRAPSEYATSVLAWTPSFSFVPIHSG</sequence>
<evidence type="ECO:0000256" key="1">
    <source>
        <dbReference type="SAM" id="MobiDB-lite"/>
    </source>
</evidence>
<name>A0AAE0ENT7_9CHLO</name>
<dbReference type="Proteomes" id="UP001190700">
    <property type="component" value="Unassembled WGS sequence"/>
</dbReference>
<feature type="region of interest" description="Disordered" evidence="1">
    <location>
        <begin position="62"/>
        <end position="95"/>
    </location>
</feature>
<evidence type="ECO:0000313" key="3">
    <source>
        <dbReference type="Proteomes" id="UP001190700"/>
    </source>
</evidence>
<reference evidence="2 3" key="1">
    <citation type="journal article" date="2015" name="Genome Biol. Evol.">
        <title>Comparative Genomics of a Bacterivorous Green Alga Reveals Evolutionary Causalities and Consequences of Phago-Mixotrophic Mode of Nutrition.</title>
        <authorList>
            <person name="Burns J.A."/>
            <person name="Paasch A."/>
            <person name="Narechania A."/>
            <person name="Kim E."/>
        </authorList>
    </citation>
    <scope>NUCLEOTIDE SEQUENCE [LARGE SCALE GENOMIC DNA]</scope>
    <source>
        <strain evidence="2 3">PLY_AMNH</strain>
    </source>
</reference>
<keyword evidence="3" id="KW-1185">Reference proteome</keyword>
<gene>
    <name evidence="2" type="ORF">CYMTET_56387</name>
</gene>
<accession>A0AAE0ENT7</accession>
<feature type="compositionally biased region" description="Polar residues" evidence="1">
    <location>
        <begin position="76"/>
        <end position="87"/>
    </location>
</feature>